<keyword evidence="4" id="KW-1185">Reference proteome</keyword>
<comment type="similarity">
    <text evidence="1 2">Belongs to the OprB family.</text>
</comment>
<dbReference type="STRING" id="1453999.AW06_002114"/>
<sequence length="473" mass="50008">MSIPVKQLASGISVLLFFFLLVQPVGASAATLEGAVEPAASEISPTADTADTVAGEAAANDDSPNWAESTLTGDWGGKRKQLHAAGVQADLLYTADFLHNSSGGLKSGGTYVGHVDLILQLDGEKLIGWQGGSAYLQLISNGGGRFNLNYLGSLMGADNFEAPVNRTGLFKAWLQQSFLDDKASIRIGLYPIDSEFYVTDSSGVFLHPSFGMAAEAASFGSLAGPSIYPTSAYGARFRIDPDPAWYAMLAITRGIPSDRVASAGPNISWHNSSGSMLIGEFGFSPVKAGLFNDRPSEPAKQGDDFAPISKVALGLWRFTPQYPQLIAVDAAGEALSATHWGAYLLAEQSVYRIPESNRDVALFVRYGFTDGTTSLLAYSVSAGLSYRGPFSGREKDAFGIAATRAHVGPQGRIQLASDAGTALSSTNETVLEMTYRAQLAPGMVLQPVVQRVLNPALHLANAIVAGVRLQLSF</sequence>
<dbReference type="PANTHER" id="PTHR37944">
    <property type="entry name" value="PORIN B"/>
    <property type="match status" value="1"/>
</dbReference>
<dbReference type="Pfam" id="PF04966">
    <property type="entry name" value="OprB"/>
    <property type="match status" value="1"/>
</dbReference>
<dbReference type="GO" id="GO:0016020">
    <property type="term" value="C:membrane"/>
    <property type="evidence" value="ECO:0007669"/>
    <property type="project" value="InterPro"/>
</dbReference>
<evidence type="ECO:0000313" key="3">
    <source>
        <dbReference type="EMBL" id="KFB76797.1"/>
    </source>
</evidence>
<dbReference type="InterPro" id="IPR052932">
    <property type="entry name" value="OprB_Porin"/>
</dbReference>
<dbReference type="Gene3D" id="2.40.160.180">
    <property type="entry name" value="Carbohydrate-selective porin OprB"/>
    <property type="match status" value="1"/>
</dbReference>
<dbReference type="AlphaFoldDB" id="A0A080M669"/>
<feature type="signal peptide" evidence="2">
    <location>
        <begin position="1"/>
        <end position="29"/>
    </location>
</feature>
<evidence type="ECO:0000256" key="2">
    <source>
        <dbReference type="RuleBase" id="RU363072"/>
    </source>
</evidence>
<proteinExistence type="inferred from homology"/>
<evidence type="ECO:0000256" key="1">
    <source>
        <dbReference type="ARBA" id="ARBA00008769"/>
    </source>
</evidence>
<feature type="chain" id="PRO_5007227322" evidence="2">
    <location>
        <begin position="30"/>
        <end position="473"/>
    </location>
</feature>
<protein>
    <submittedName>
        <fullName evidence="3">Outer membrane protein D1</fullName>
    </submittedName>
</protein>
<organism evidence="3 4">
    <name type="scientific">Candidatus Accumulibacter cognatus</name>
    <dbReference type="NCBI Taxonomy" id="2954383"/>
    <lineage>
        <taxon>Bacteria</taxon>
        <taxon>Pseudomonadati</taxon>
        <taxon>Pseudomonadota</taxon>
        <taxon>Betaproteobacteria</taxon>
        <taxon>Candidatus Accumulibacter</taxon>
    </lineage>
</organism>
<dbReference type="GO" id="GO:0015288">
    <property type="term" value="F:porin activity"/>
    <property type="evidence" value="ECO:0007669"/>
    <property type="project" value="InterPro"/>
</dbReference>
<dbReference type="Proteomes" id="UP000021315">
    <property type="component" value="Unassembled WGS sequence"/>
</dbReference>
<dbReference type="GO" id="GO:0008643">
    <property type="term" value="P:carbohydrate transport"/>
    <property type="evidence" value="ECO:0007669"/>
    <property type="project" value="InterPro"/>
</dbReference>
<comment type="caution">
    <text evidence="3">The sequence shown here is derived from an EMBL/GenBank/DDBJ whole genome shotgun (WGS) entry which is preliminary data.</text>
</comment>
<keyword evidence="2" id="KW-0732">Signal</keyword>
<dbReference type="InterPro" id="IPR007049">
    <property type="entry name" value="Carb-sel_porin_OprB"/>
</dbReference>
<dbReference type="EMBL" id="JDST02000045">
    <property type="protein sequence ID" value="KFB76797.1"/>
    <property type="molecule type" value="Genomic_DNA"/>
</dbReference>
<dbReference type="RefSeq" id="WP_034948936.1">
    <property type="nucleotide sequence ID" value="NZ_JDST02000045.1"/>
</dbReference>
<reference evidence="3" key="1">
    <citation type="submission" date="2014-02" db="EMBL/GenBank/DDBJ databases">
        <title>Expanding our view of genomic diversity in Candidatus Accumulibacter clades.</title>
        <authorList>
            <person name="Skennerton C.T."/>
            <person name="Barr J.J."/>
            <person name="Slater F.R."/>
            <person name="Bond P.L."/>
            <person name="Tyson G.W."/>
        </authorList>
    </citation>
    <scope>NUCLEOTIDE SEQUENCE [LARGE SCALE GENOMIC DNA]</scope>
</reference>
<accession>A0A080M669</accession>
<gene>
    <name evidence="3" type="primary">oprB</name>
    <name evidence="3" type="ORF">AW06_002114</name>
</gene>
<dbReference type="InterPro" id="IPR038673">
    <property type="entry name" value="OprB_sf"/>
</dbReference>
<evidence type="ECO:0000313" key="4">
    <source>
        <dbReference type="Proteomes" id="UP000021315"/>
    </source>
</evidence>
<dbReference type="PANTHER" id="PTHR37944:SF1">
    <property type="entry name" value="PORIN B"/>
    <property type="match status" value="1"/>
</dbReference>
<name>A0A080M669_9PROT</name>